<gene>
    <name evidence="2" type="ORF">AAF712_014743</name>
</gene>
<dbReference type="EMBL" id="JBBXMP010000298">
    <property type="protein sequence ID" value="KAL0058570.1"/>
    <property type="molecule type" value="Genomic_DNA"/>
</dbReference>
<proteinExistence type="predicted"/>
<evidence type="ECO:0000313" key="3">
    <source>
        <dbReference type="Proteomes" id="UP001437256"/>
    </source>
</evidence>
<feature type="compositionally biased region" description="Basic and acidic residues" evidence="1">
    <location>
        <begin position="11"/>
        <end position="29"/>
    </location>
</feature>
<feature type="compositionally biased region" description="Polar residues" evidence="1">
    <location>
        <begin position="1"/>
        <end position="10"/>
    </location>
</feature>
<feature type="compositionally biased region" description="Low complexity" evidence="1">
    <location>
        <begin position="315"/>
        <end position="332"/>
    </location>
</feature>
<organism evidence="2 3">
    <name type="scientific">Marasmius tenuissimus</name>
    <dbReference type="NCBI Taxonomy" id="585030"/>
    <lineage>
        <taxon>Eukaryota</taxon>
        <taxon>Fungi</taxon>
        <taxon>Dikarya</taxon>
        <taxon>Basidiomycota</taxon>
        <taxon>Agaricomycotina</taxon>
        <taxon>Agaricomycetes</taxon>
        <taxon>Agaricomycetidae</taxon>
        <taxon>Agaricales</taxon>
        <taxon>Marasmiineae</taxon>
        <taxon>Marasmiaceae</taxon>
        <taxon>Marasmius</taxon>
    </lineage>
</organism>
<name>A0ABR2ZB35_9AGAR</name>
<protein>
    <recommendedName>
        <fullName evidence="4">CCHC-type domain-containing protein</fullName>
    </recommendedName>
</protein>
<evidence type="ECO:0008006" key="4">
    <source>
        <dbReference type="Google" id="ProtNLM"/>
    </source>
</evidence>
<comment type="caution">
    <text evidence="2">The sequence shown here is derived from an EMBL/GenBank/DDBJ whole genome shotgun (WGS) entry which is preliminary data.</text>
</comment>
<reference evidence="2 3" key="1">
    <citation type="submission" date="2024-05" db="EMBL/GenBank/DDBJ databases">
        <title>A draft genome resource for the thread blight pathogen Marasmius tenuissimus strain MS-2.</title>
        <authorList>
            <person name="Yulfo-Soto G.E."/>
            <person name="Baruah I.K."/>
            <person name="Amoako-Attah I."/>
            <person name="Bukari Y."/>
            <person name="Meinhardt L.W."/>
            <person name="Bailey B.A."/>
            <person name="Cohen S.P."/>
        </authorList>
    </citation>
    <scope>NUCLEOTIDE SEQUENCE [LARGE SCALE GENOMIC DNA]</scope>
    <source>
        <strain evidence="2 3">MS-2</strain>
    </source>
</reference>
<feature type="region of interest" description="Disordered" evidence="1">
    <location>
        <begin position="315"/>
        <end position="344"/>
    </location>
</feature>
<sequence>MTTTITNTRVSVKEEKKPAGVPPHDDKPPRPGSPSSSEPGTNISVPNDPDDNAIRDSFWSSMTNAFSELKERGIKPERFKGNCNKTDCFCYDFGRYLQFNIAFYPKQSEQVDLILSSIDHPWADARSLELENDHWDNSIPQDKKRWTNLADIRHRFQQDFGLAAPFTGYNNEALLWFFQAGMSPGLRQAVRGMEPEPEGLQKFIRAAIHKQNRYKQQQAESKLWRKPAATPVVNVRAASLAPAPQQMTPSQNPFNGTPVRKLTPEEREQCIREGHCFRCQQQDHNTPQCPSNTVPTAQPQVATNNPFHRNQAPAVQATTAPTPTPTPSTFTNPSPPAPADDPVASVIHMISQLSPEQSTAFFSKFSKTDF</sequence>
<accession>A0ABR2ZB35</accession>
<keyword evidence="3" id="KW-1185">Reference proteome</keyword>
<dbReference type="Proteomes" id="UP001437256">
    <property type="component" value="Unassembled WGS sequence"/>
</dbReference>
<evidence type="ECO:0000256" key="1">
    <source>
        <dbReference type="SAM" id="MobiDB-lite"/>
    </source>
</evidence>
<feature type="region of interest" description="Disordered" evidence="1">
    <location>
        <begin position="1"/>
        <end position="52"/>
    </location>
</feature>
<evidence type="ECO:0000313" key="2">
    <source>
        <dbReference type="EMBL" id="KAL0058570.1"/>
    </source>
</evidence>